<protein>
    <submittedName>
        <fullName evidence="1">Uncharacterized protein</fullName>
    </submittedName>
</protein>
<accession>A0A8J3HV29</accession>
<organism evidence="1 2">
    <name type="scientific">Candidatus Mesenet longicola</name>
    <dbReference type="NCBI Taxonomy" id="1892558"/>
    <lineage>
        <taxon>Bacteria</taxon>
        <taxon>Pseudomonadati</taxon>
        <taxon>Pseudomonadota</taxon>
        <taxon>Alphaproteobacteria</taxon>
        <taxon>Rickettsiales</taxon>
        <taxon>Anaplasmataceae</taxon>
        <taxon>Candidatus Mesenet</taxon>
    </lineage>
</organism>
<dbReference type="Proteomes" id="UP000637906">
    <property type="component" value="Unassembled WGS sequence"/>
</dbReference>
<evidence type="ECO:0000313" key="2">
    <source>
        <dbReference type="Proteomes" id="UP000637906"/>
    </source>
</evidence>
<comment type="caution">
    <text evidence="1">The sequence shown here is derived from an EMBL/GenBank/DDBJ whole genome shotgun (WGS) entry which is preliminary data.</text>
</comment>
<sequence>MVLRACPQNQGMCISILHSTWMRRKYPTDLKDREWGIDRKVFKGIV</sequence>
<dbReference type="EMBL" id="BNGU01000014">
    <property type="protein sequence ID" value="GHM59440.1"/>
    <property type="molecule type" value="Genomic_DNA"/>
</dbReference>
<name>A0A8J3HV29_9RICK</name>
<reference evidence="1 2" key="1">
    <citation type="journal article" date="2021" name="Microb. Ecol.">
        <title>Candidatus Mesenet longicola: Novel Endosymbionts of Brontispa longissima that Induce Cytoplasmic Incompatibility.</title>
        <authorList>
            <person name="Takano S."/>
            <person name="Gotoh Y."/>
            <person name="Hayashi T."/>
        </authorList>
    </citation>
    <scope>NUCLEOTIDE SEQUENCE [LARGE SCALE GENOMIC DNA]</scope>
    <source>
        <strain evidence="1">L5</strain>
    </source>
</reference>
<proteinExistence type="predicted"/>
<gene>
    <name evidence="1" type="ORF">sL5_04330</name>
</gene>
<dbReference type="AlphaFoldDB" id="A0A8J3HV29"/>
<evidence type="ECO:0000313" key="1">
    <source>
        <dbReference type="EMBL" id="GHM59440.1"/>
    </source>
</evidence>
<keyword evidence="2" id="KW-1185">Reference proteome</keyword>